<protein>
    <recommendedName>
        <fullName evidence="2">GRAM domain-containing protein</fullName>
    </recommendedName>
</protein>
<dbReference type="Gene3D" id="2.30.29.30">
    <property type="entry name" value="Pleckstrin-homology domain (PH domain)/Phosphotyrosine-binding domain (PTB)"/>
    <property type="match status" value="1"/>
</dbReference>
<dbReference type="PANTHER" id="PTHR31969">
    <property type="entry name" value="GEM-LIKE PROTEIN 2"/>
    <property type="match status" value="1"/>
</dbReference>
<dbReference type="InterPro" id="IPR004182">
    <property type="entry name" value="GRAM"/>
</dbReference>
<organism evidence="3 4">
    <name type="scientific">Coptis chinensis</name>
    <dbReference type="NCBI Taxonomy" id="261450"/>
    <lineage>
        <taxon>Eukaryota</taxon>
        <taxon>Viridiplantae</taxon>
        <taxon>Streptophyta</taxon>
        <taxon>Embryophyta</taxon>
        <taxon>Tracheophyta</taxon>
        <taxon>Spermatophyta</taxon>
        <taxon>Magnoliopsida</taxon>
        <taxon>Ranunculales</taxon>
        <taxon>Ranunculaceae</taxon>
        <taxon>Coptidoideae</taxon>
        <taxon>Coptis</taxon>
    </lineage>
</organism>
<dbReference type="AlphaFoldDB" id="A0A835IXE1"/>
<gene>
    <name evidence="3" type="ORF">IFM89_007685</name>
</gene>
<dbReference type="EMBL" id="JADFTS010000001">
    <property type="protein sequence ID" value="KAF9623987.1"/>
    <property type="molecule type" value="Genomic_DNA"/>
</dbReference>
<dbReference type="InterPro" id="IPR037848">
    <property type="entry name" value="GEM-like"/>
</dbReference>
<keyword evidence="4" id="KW-1185">Reference proteome</keyword>
<dbReference type="Proteomes" id="UP000631114">
    <property type="component" value="Unassembled WGS sequence"/>
</dbReference>
<sequence>MKNPVPGQAYEFPSSFTDGMREHVKLGPKIYKTVKRKLSLGARIVQGGGVHKVFRQLFSVNEEEKLLKVSQCYFSTTAGPIAGLLFISTEKVAFCSEKSLTLTSPSGELVRTPYKVIIPLRKIKRATQSENVNKPTQKYLEIVTVDNFDFWFMGFVNYQKAFKYLQQAISQHS</sequence>
<evidence type="ECO:0000313" key="3">
    <source>
        <dbReference type="EMBL" id="KAF9623987.1"/>
    </source>
</evidence>
<dbReference type="Pfam" id="PF02893">
    <property type="entry name" value="GRAM"/>
    <property type="match status" value="1"/>
</dbReference>
<accession>A0A835IXE1</accession>
<evidence type="ECO:0000259" key="2">
    <source>
        <dbReference type="SMART" id="SM00568"/>
    </source>
</evidence>
<dbReference type="InterPro" id="IPR011993">
    <property type="entry name" value="PH-like_dom_sf"/>
</dbReference>
<dbReference type="OrthoDB" id="1736712at2759"/>
<evidence type="ECO:0000313" key="4">
    <source>
        <dbReference type="Proteomes" id="UP000631114"/>
    </source>
</evidence>
<feature type="domain" description="GRAM" evidence="2">
    <location>
        <begin position="52"/>
        <end position="130"/>
    </location>
</feature>
<reference evidence="3 4" key="1">
    <citation type="submission" date="2020-10" db="EMBL/GenBank/DDBJ databases">
        <title>The Coptis chinensis genome and diversification of protoberbering-type alkaloids.</title>
        <authorList>
            <person name="Wang B."/>
            <person name="Shu S."/>
            <person name="Song C."/>
            <person name="Liu Y."/>
        </authorList>
    </citation>
    <scope>NUCLEOTIDE SEQUENCE [LARGE SCALE GENOMIC DNA]</scope>
    <source>
        <strain evidence="3">HL-2020</strain>
        <tissue evidence="3">Leaf</tissue>
    </source>
</reference>
<proteinExistence type="inferred from homology"/>
<evidence type="ECO:0000256" key="1">
    <source>
        <dbReference type="ARBA" id="ARBA00009414"/>
    </source>
</evidence>
<name>A0A835IXE1_9MAGN</name>
<comment type="caution">
    <text evidence="3">The sequence shown here is derived from an EMBL/GenBank/DDBJ whole genome shotgun (WGS) entry which is preliminary data.</text>
</comment>
<comment type="similarity">
    <text evidence="1">Belongs to the GEM family.</text>
</comment>
<dbReference type="SMART" id="SM00568">
    <property type="entry name" value="GRAM"/>
    <property type="match status" value="1"/>
</dbReference>